<evidence type="ECO:0000259" key="9">
    <source>
        <dbReference type="Pfam" id="PF07715"/>
    </source>
</evidence>
<dbReference type="InterPro" id="IPR008969">
    <property type="entry name" value="CarboxyPept-like_regulatory"/>
</dbReference>
<gene>
    <name evidence="10" type="ORF">QHG74_15970</name>
</gene>
<keyword evidence="4 8" id="KW-0812">Transmembrane</keyword>
<evidence type="ECO:0000256" key="1">
    <source>
        <dbReference type="ARBA" id="ARBA00004571"/>
    </source>
</evidence>
<dbReference type="NCBIfam" id="TIGR04056">
    <property type="entry name" value="OMP_RagA_SusC"/>
    <property type="match status" value="1"/>
</dbReference>
<dbReference type="NCBIfam" id="TIGR04057">
    <property type="entry name" value="SusC_RagA_signa"/>
    <property type="match status" value="1"/>
</dbReference>
<keyword evidence="5" id="KW-0732">Signal</keyword>
<dbReference type="PANTHER" id="PTHR30069:SF29">
    <property type="entry name" value="HEMOGLOBIN AND HEMOGLOBIN-HAPTOGLOBIN-BINDING PROTEIN 1-RELATED"/>
    <property type="match status" value="1"/>
</dbReference>
<dbReference type="PROSITE" id="PS00018">
    <property type="entry name" value="EF_HAND_1"/>
    <property type="match status" value="1"/>
</dbReference>
<dbReference type="InterPro" id="IPR037066">
    <property type="entry name" value="Plug_dom_sf"/>
</dbReference>
<evidence type="ECO:0000256" key="7">
    <source>
        <dbReference type="ARBA" id="ARBA00023237"/>
    </source>
</evidence>
<keyword evidence="6 8" id="KW-0472">Membrane</keyword>
<proteinExistence type="inferred from homology"/>
<evidence type="ECO:0000313" key="10">
    <source>
        <dbReference type="EMBL" id="MDY7259213.1"/>
    </source>
</evidence>
<comment type="subcellular location">
    <subcellularLocation>
        <location evidence="1 8">Cell outer membrane</location>
        <topology evidence="1 8">Multi-pass membrane protein</topology>
    </subcellularLocation>
</comment>
<dbReference type="Gene3D" id="2.60.40.1120">
    <property type="entry name" value="Carboxypeptidase-like, regulatory domain"/>
    <property type="match status" value="1"/>
</dbReference>
<dbReference type="PANTHER" id="PTHR30069">
    <property type="entry name" value="TONB-DEPENDENT OUTER MEMBRANE RECEPTOR"/>
    <property type="match status" value="1"/>
</dbReference>
<evidence type="ECO:0000256" key="3">
    <source>
        <dbReference type="ARBA" id="ARBA00022452"/>
    </source>
</evidence>
<dbReference type="SUPFAM" id="SSF49464">
    <property type="entry name" value="Carboxypeptidase regulatory domain-like"/>
    <property type="match status" value="1"/>
</dbReference>
<keyword evidence="2 8" id="KW-0813">Transport</keyword>
<dbReference type="InterPro" id="IPR023996">
    <property type="entry name" value="TonB-dep_OMP_SusC/RagA"/>
</dbReference>
<organism evidence="10 11">
    <name type="scientific">Bacteroides vicugnae</name>
    <dbReference type="NCBI Taxonomy" id="3037989"/>
    <lineage>
        <taxon>Bacteria</taxon>
        <taxon>Pseudomonadati</taxon>
        <taxon>Bacteroidota</taxon>
        <taxon>Bacteroidia</taxon>
        <taxon>Bacteroidales</taxon>
        <taxon>Bacteroidaceae</taxon>
        <taxon>Bacteroides</taxon>
    </lineage>
</organism>
<dbReference type="InterPro" id="IPR018247">
    <property type="entry name" value="EF_Hand_1_Ca_BS"/>
</dbReference>
<dbReference type="InterPro" id="IPR012910">
    <property type="entry name" value="Plug_dom"/>
</dbReference>
<evidence type="ECO:0000256" key="2">
    <source>
        <dbReference type="ARBA" id="ARBA00022448"/>
    </source>
</evidence>
<name>A0ABU5HSP7_9BACE</name>
<dbReference type="Gene3D" id="2.40.170.20">
    <property type="entry name" value="TonB-dependent receptor, beta-barrel domain"/>
    <property type="match status" value="1"/>
</dbReference>
<comment type="caution">
    <text evidence="10">The sequence shown here is derived from an EMBL/GenBank/DDBJ whole genome shotgun (WGS) entry which is preliminary data.</text>
</comment>
<protein>
    <submittedName>
        <fullName evidence="10">TonB-dependent receptor</fullName>
    </submittedName>
</protein>
<keyword evidence="3 8" id="KW-1134">Transmembrane beta strand</keyword>
<evidence type="ECO:0000256" key="4">
    <source>
        <dbReference type="ARBA" id="ARBA00022692"/>
    </source>
</evidence>
<keyword evidence="10" id="KW-0675">Receptor</keyword>
<dbReference type="Pfam" id="PF07715">
    <property type="entry name" value="Plug"/>
    <property type="match status" value="1"/>
</dbReference>
<dbReference type="Proteomes" id="UP001292913">
    <property type="component" value="Unassembled WGS sequence"/>
</dbReference>
<evidence type="ECO:0000256" key="5">
    <source>
        <dbReference type="ARBA" id="ARBA00022729"/>
    </source>
</evidence>
<comment type="similarity">
    <text evidence="8">Belongs to the TonB-dependent receptor family.</text>
</comment>
<dbReference type="Gene3D" id="2.170.130.10">
    <property type="entry name" value="TonB-dependent receptor, plug domain"/>
    <property type="match status" value="1"/>
</dbReference>
<accession>A0ABU5HSP7</accession>
<keyword evidence="11" id="KW-1185">Reference proteome</keyword>
<evidence type="ECO:0000256" key="8">
    <source>
        <dbReference type="PROSITE-ProRule" id="PRU01360"/>
    </source>
</evidence>
<dbReference type="Pfam" id="PF13715">
    <property type="entry name" value="CarbopepD_reg_2"/>
    <property type="match status" value="1"/>
</dbReference>
<dbReference type="RefSeq" id="WP_258980066.1">
    <property type="nucleotide sequence ID" value="NZ_JARZAK010000010.1"/>
</dbReference>
<dbReference type="InterPro" id="IPR023997">
    <property type="entry name" value="TonB-dep_OMP_SusC/RagA_CS"/>
</dbReference>
<dbReference type="InterPro" id="IPR036942">
    <property type="entry name" value="Beta-barrel_TonB_sf"/>
</dbReference>
<dbReference type="EMBL" id="JARZAK010000010">
    <property type="protein sequence ID" value="MDY7259213.1"/>
    <property type="molecule type" value="Genomic_DNA"/>
</dbReference>
<evidence type="ECO:0000313" key="11">
    <source>
        <dbReference type="Proteomes" id="UP001292913"/>
    </source>
</evidence>
<keyword evidence="7 8" id="KW-0998">Cell outer membrane</keyword>
<reference evidence="10 11" key="1">
    <citation type="submission" date="2023-04" db="EMBL/GenBank/DDBJ databases">
        <title>Bacteroides pacosi sp. nov., isolated from the fecal material of an alpaca.</title>
        <authorList>
            <person name="Miller S."/>
            <person name="Hendry M."/>
            <person name="King J."/>
            <person name="Sankaranarayanan K."/>
            <person name="Lawson P.A."/>
        </authorList>
    </citation>
    <scope>NUCLEOTIDE SEQUENCE [LARGE SCALE GENOMIC DNA]</scope>
    <source>
        <strain evidence="10 11">A2-P53</strain>
    </source>
</reference>
<evidence type="ECO:0000256" key="6">
    <source>
        <dbReference type="ARBA" id="ARBA00023136"/>
    </source>
</evidence>
<sequence length="1100" mass="122373">MPHLILENKNLILFLNLKFNFMKRRGLIFNSRPNKTAMFALGLMLGLCPVSKAWADTNMNDGQVVAQVQKKVKGTVIDATGEPLIGVNVSVVGQAGGTITDIDGKYSIDVPAGAQLKFSYIGYQDQVLHTTNQTILNVTMKESTEVLDEVVVVGYGSQKKETLTGAVTVVSDKMLKEKGTMSSPLQAMQGQVPGVMITRNSSAPGDESWGLKLRGAVSANSTEPLIVIDGVAYESVNALRNINPSDIQSINFLKDASAAIYGSRAAGGVVLVTTKQAKEGKAKVEYSGSYTYKMVGLQPELMSLGEWSNAVLQARYNDGYTDTDTWVQYAKLALANEGKYIDLSHSANPFTSAFTDVKDFVFMDTNWTDILFGNAASTQHDLAVSGGTEKNLYRLSAGFMYDDSNLKWGNNNNKRFNLRLTNKLKVFDNFTIESVIAYNRQDQVSPSMIGNTLTSGYPQPGLPAATIDGKPYSWGTWMSPIWYAEKGGDNNLKVSEVNISEKFTYNINKYLDVVANFGYNSGTATRDIKKMAITSYNYAGTEVNGGPSVSNQANSSYEKTSSRTDFYSMTGYVNYHNTFAKKHNVSAMVGTQYELKEYDYFGVSVKDIQNSLETINGAGEISLKDKHGTKWHEAVMSYYSRLNYNYNEKYLFEVNMRYDGSSKFQPENRWDFFYGLSAGWRITQESFMQNIKWLNDLKLRLSYGEVGNQSGVDRYDGAQFYKFESQSGAYLGAGKATIIDTNGKIASIGREWERIKNYNVGVDFSLLNSRLSGTVEVFMKRNDNMLINVSYPGILGDNAGMSNSGKFKAYGWEGNLNWSDKIGNVRYHVGGTFSYANNKLTDIGGVTVLSSGFKEQQQGYPLNSIFGLRYAGKIQTEEQRQKYLYRFLSSNSIGLTNDIRLGDNMYADINNDGKLDYNDYVYLGTDDPKISYSFNLGAEWKGFDLSLVFQGVAKRTIFRTGGGNSNDGNETWRIPMKAVYMNTSNQSVGNTWSPEHRDAFYPSYTNNNTINTYNYQASSWSVEDGSYIRLKNVTLGYTVPASFLNKLKSISACRLYITGADLWEHSKINDGWDPEASRKVSDAGRFPFVRTVTFGLNVTF</sequence>
<dbReference type="SUPFAM" id="SSF56935">
    <property type="entry name" value="Porins"/>
    <property type="match status" value="1"/>
</dbReference>
<feature type="domain" description="TonB-dependent receptor plug" evidence="9">
    <location>
        <begin position="160"/>
        <end position="269"/>
    </location>
</feature>
<dbReference type="InterPro" id="IPR039426">
    <property type="entry name" value="TonB-dep_rcpt-like"/>
</dbReference>
<dbReference type="PROSITE" id="PS52016">
    <property type="entry name" value="TONB_DEPENDENT_REC_3"/>
    <property type="match status" value="1"/>
</dbReference>